<evidence type="ECO:0000259" key="1">
    <source>
        <dbReference type="Pfam" id="PF00535"/>
    </source>
</evidence>
<dbReference type="InterPro" id="IPR029044">
    <property type="entry name" value="Nucleotide-diphossugar_trans"/>
</dbReference>
<dbReference type="Proteomes" id="UP000038647">
    <property type="component" value="Unassembled WGS sequence"/>
</dbReference>
<evidence type="ECO:0000313" key="2">
    <source>
        <dbReference type="EMBL" id="CNL78229.1"/>
    </source>
</evidence>
<sequence>MSNILCTIVVPAFNEENNIKNIFSVLLNQSYKFIEVLFIDDGSTDHTLDIIKKLVLKENEITVRYIKQNNMGAAEARKTGVKNANGNYIAFVDCDDSLSQDAISSAMSYFFSTNGAMVDIALFKLLHVSNSDKVESGIPFRLYTDKPLVSGVDAFCACIDSWGLHGFGIYRKRILLESYASYEKLNNKNINYLNNDEVISRICYSKANLIATNCGGVYFFVNNPNSTVRRVNNNYFKVIYNSEMLFKYICFEFDSSNHLVKKALNLEAGTLWGVVSRYYQWKDIGIDREAWSNGIQYGLKCYRRNILNNIRGVSFKGTIQFFLTCMIIFWK</sequence>
<keyword evidence="3" id="KW-1185">Reference proteome</keyword>
<dbReference type="CDD" id="cd00761">
    <property type="entry name" value="Glyco_tranf_GTA_type"/>
    <property type="match status" value="1"/>
</dbReference>
<reference evidence="2 3" key="1">
    <citation type="submission" date="2015-03" db="EMBL/GenBank/DDBJ databases">
        <authorList>
            <consortium name="Pathogen Informatics"/>
            <person name="Murphy D."/>
        </authorList>
    </citation>
    <scope>NUCLEOTIDE SEQUENCE [LARGE SCALE GENOMIC DNA]</scope>
    <source>
        <strain evidence="2 3">IP08791</strain>
    </source>
</reference>
<dbReference type="Gene3D" id="3.90.550.10">
    <property type="entry name" value="Spore Coat Polysaccharide Biosynthesis Protein SpsA, Chain A"/>
    <property type="match status" value="1"/>
</dbReference>
<dbReference type="InterPro" id="IPR001173">
    <property type="entry name" value="Glyco_trans_2-like"/>
</dbReference>
<gene>
    <name evidence="2" type="primary">pgaC</name>
    <name evidence="2" type="ORF">ERS137966_04129</name>
</gene>
<dbReference type="Pfam" id="PF00535">
    <property type="entry name" value="Glycos_transf_2"/>
    <property type="match status" value="1"/>
</dbReference>
<dbReference type="PANTHER" id="PTHR22916:SF3">
    <property type="entry name" value="UDP-GLCNAC:BETAGAL BETA-1,3-N-ACETYLGLUCOSAMINYLTRANSFERASE-LIKE PROTEIN 1"/>
    <property type="match status" value="1"/>
</dbReference>
<keyword evidence="2" id="KW-0328">Glycosyltransferase</keyword>
<dbReference type="RefSeq" id="WP_049604534.1">
    <property type="nucleotide sequence ID" value="NZ_CQEH01000034.1"/>
</dbReference>
<proteinExistence type="predicted"/>
<dbReference type="GO" id="GO:0016757">
    <property type="term" value="F:glycosyltransferase activity"/>
    <property type="evidence" value="ECO:0007669"/>
    <property type="project" value="UniProtKB-KW"/>
</dbReference>
<keyword evidence="2" id="KW-0808">Transferase</keyword>
<feature type="domain" description="Glycosyltransferase 2-like" evidence="1">
    <location>
        <begin position="7"/>
        <end position="118"/>
    </location>
</feature>
<dbReference type="SUPFAM" id="SSF53448">
    <property type="entry name" value="Nucleotide-diphospho-sugar transferases"/>
    <property type="match status" value="1"/>
</dbReference>
<name>A0ABM9SZZ8_YERAL</name>
<organism evidence="2 3">
    <name type="scientific">Yersinia aldovae</name>
    <dbReference type="NCBI Taxonomy" id="29483"/>
    <lineage>
        <taxon>Bacteria</taxon>
        <taxon>Pseudomonadati</taxon>
        <taxon>Pseudomonadota</taxon>
        <taxon>Gammaproteobacteria</taxon>
        <taxon>Enterobacterales</taxon>
        <taxon>Yersiniaceae</taxon>
        <taxon>Yersinia</taxon>
    </lineage>
</organism>
<dbReference type="PANTHER" id="PTHR22916">
    <property type="entry name" value="GLYCOSYLTRANSFERASE"/>
    <property type="match status" value="1"/>
</dbReference>
<protein>
    <submittedName>
        <fullName evidence="2">Glycosyl transferase family protein</fullName>
        <ecNumber evidence="2">2.4.1.-</ecNumber>
    </submittedName>
</protein>
<comment type="caution">
    <text evidence="2">The sequence shown here is derived from an EMBL/GenBank/DDBJ whole genome shotgun (WGS) entry which is preliminary data.</text>
</comment>
<accession>A0ABM9SZZ8</accession>
<evidence type="ECO:0000313" key="3">
    <source>
        <dbReference type="Proteomes" id="UP000038647"/>
    </source>
</evidence>
<dbReference type="EC" id="2.4.1.-" evidence="2"/>
<dbReference type="EMBL" id="CQEH01000034">
    <property type="protein sequence ID" value="CNL78229.1"/>
    <property type="molecule type" value="Genomic_DNA"/>
</dbReference>